<evidence type="ECO:0000256" key="1">
    <source>
        <dbReference type="SAM" id="MobiDB-lite"/>
    </source>
</evidence>
<dbReference type="AlphaFoldDB" id="A0A437RH83"/>
<evidence type="ECO:0000313" key="3">
    <source>
        <dbReference type="EMBL" id="RVU46084.1"/>
    </source>
</evidence>
<comment type="caution">
    <text evidence="3">The sequence shown here is derived from an EMBL/GenBank/DDBJ whole genome shotgun (WGS) entry which is preliminary data.</text>
</comment>
<feature type="region of interest" description="Disordered" evidence="1">
    <location>
        <begin position="1"/>
        <end position="24"/>
    </location>
</feature>
<keyword evidence="4" id="KW-1185">Reference proteome</keyword>
<dbReference type="InterPro" id="IPR000073">
    <property type="entry name" value="AB_hydrolase_1"/>
</dbReference>
<dbReference type="GO" id="GO:0016787">
    <property type="term" value="F:hydrolase activity"/>
    <property type="evidence" value="ECO:0007669"/>
    <property type="project" value="UniProtKB-KW"/>
</dbReference>
<sequence length="288" mass="32125">MSVPMRRRKPVVEAADAPRPQTDPFAPLDARELVEAPGPLLLMLEARAPWEYAAMVAAAPWLKRLPVGDGHPVLVYPGLGAADITTLPLRNFLRERGYTPYAWKQGFNFGPKHGVLDRCREQLQQVAARHGQPASLIGWSLGGVYARELAKEQPQNVRCVITLGTPFNGHPRATNAWRFYEMVSGQSTHDPALIEQIRGLPPCPTTSIYSKTDGVVAWQCSLNPEHPQAENIEVHASHIGMGMNPLALYAIADRLRQDPQQWQRFDVQGARRWFYKVTHHAPLRSAGL</sequence>
<dbReference type="EMBL" id="SACR01000003">
    <property type="protein sequence ID" value="RVU46084.1"/>
    <property type="molecule type" value="Genomic_DNA"/>
</dbReference>
<feature type="domain" description="AB hydrolase-1" evidence="2">
    <location>
        <begin position="89"/>
        <end position="257"/>
    </location>
</feature>
<dbReference type="Gene3D" id="3.40.50.1820">
    <property type="entry name" value="alpha/beta hydrolase"/>
    <property type="match status" value="1"/>
</dbReference>
<accession>A0A437RH83</accession>
<dbReference type="OrthoDB" id="345573at2"/>
<proteinExistence type="predicted"/>
<reference evidence="3 4" key="1">
    <citation type="submission" date="2019-01" db="EMBL/GenBank/DDBJ databases">
        <authorList>
            <person name="Chen W.-M."/>
        </authorList>
    </citation>
    <scope>NUCLEOTIDE SEQUENCE [LARGE SCALE GENOMIC DNA]</scope>
    <source>
        <strain evidence="3 4">KYPY4</strain>
    </source>
</reference>
<organism evidence="3 4">
    <name type="scientific">Rubrivivax rivuli</name>
    <dbReference type="NCBI Taxonomy" id="1862385"/>
    <lineage>
        <taxon>Bacteria</taxon>
        <taxon>Pseudomonadati</taxon>
        <taxon>Pseudomonadota</taxon>
        <taxon>Betaproteobacteria</taxon>
        <taxon>Burkholderiales</taxon>
        <taxon>Sphaerotilaceae</taxon>
        <taxon>Rubrivivax</taxon>
    </lineage>
</organism>
<dbReference type="InterPro" id="IPR029058">
    <property type="entry name" value="AB_hydrolase_fold"/>
</dbReference>
<protein>
    <submittedName>
        <fullName evidence="3">Alpha/beta fold hydrolase</fullName>
    </submittedName>
</protein>
<dbReference type="SUPFAM" id="SSF53474">
    <property type="entry name" value="alpha/beta-Hydrolases"/>
    <property type="match status" value="1"/>
</dbReference>
<name>A0A437RH83_9BURK</name>
<dbReference type="RefSeq" id="WP_128228450.1">
    <property type="nucleotide sequence ID" value="NZ_SACR01000003.1"/>
</dbReference>
<gene>
    <name evidence="3" type="ORF">EOE66_09450</name>
</gene>
<dbReference type="Pfam" id="PF12697">
    <property type="entry name" value="Abhydrolase_6"/>
    <property type="match status" value="1"/>
</dbReference>
<dbReference type="Proteomes" id="UP000285575">
    <property type="component" value="Unassembled WGS sequence"/>
</dbReference>
<evidence type="ECO:0000259" key="2">
    <source>
        <dbReference type="Pfam" id="PF12697"/>
    </source>
</evidence>
<keyword evidence="3" id="KW-0378">Hydrolase</keyword>
<evidence type="ECO:0000313" key="4">
    <source>
        <dbReference type="Proteomes" id="UP000285575"/>
    </source>
</evidence>